<dbReference type="GO" id="GO:1990904">
    <property type="term" value="C:ribonucleoprotein complex"/>
    <property type="evidence" value="ECO:0007669"/>
    <property type="project" value="UniProtKB-KW"/>
</dbReference>
<protein>
    <submittedName>
        <fullName evidence="1">Heterogeneous nuclear ribonucleoprotein M</fullName>
    </submittedName>
</protein>
<evidence type="ECO:0000313" key="1">
    <source>
        <dbReference type="EMBL" id="EGV96572.1"/>
    </source>
</evidence>
<keyword evidence="1" id="KW-0687">Ribonucleoprotein</keyword>
<dbReference type="AlphaFoldDB" id="G3I9J9"/>
<dbReference type="InParanoid" id="G3I9J9"/>
<reference evidence="2" key="1">
    <citation type="journal article" date="2011" name="Nat. Biotechnol.">
        <title>The genomic sequence of the Chinese hamster ovary (CHO)-K1 cell line.</title>
        <authorList>
            <person name="Xu X."/>
            <person name="Nagarajan H."/>
            <person name="Lewis N.E."/>
            <person name="Pan S."/>
            <person name="Cai Z."/>
            <person name="Liu X."/>
            <person name="Chen W."/>
            <person name="Xie M."/>
            <person name="Wang W."/>
            <person name="Hammond S."/>
            <person name="Andersen M.R."/>
            <person name="Neff N."/>
            <person name="Passarelli B."/>
            <person name="Koh W."/>
            <person name="Fan H.C."/>
            <person name="Wang J."/>
            <person name="Gui Y."/>
            <person name="Lee K.H."/>
            <person name="Betenbaugh M.J."/>
            <person name="Quake S.R."/>
            <person name="Famili I."/>
            <person name="Palsson B.O."/>
            <person name="Wang J."/>
        </authorList>
    </citation>
    <scope>NUCLEOTIDE SEQUENCE [LARGE SCALE GENOMIC DNA]</scope>
    <source>
        <strain evidence="2">CHO K1 cell line</strain>
    </source>
</reference>
<accession>G3I9J9</accession>
<dbReference type="Proteomes" id="UP000001075">
    <property type="component" value="Unassembled WGS sequence"/>
</dbReference>
<evidence type="ECO:0000313" key="2">
    <source>
        <dbReference type="Proteomes" id="UP000001075"/>
    </source>
</evidence>
<dbReference type="STRING" id="10029.G3I9J9"/>
<proteinExistence type="predicted"/>
<organism evidence="1 2">
    <name type="scientific">Cricetulus griseus</name>
    <name type="common">Chinese hamster</name>
    <name type="synonym">Cricetulus barabensis griseus</name>
    <dbReference type="NCBI Taxonomy" id="10029"/>
    <lineage>
        <taxon>Eukaryota</taxon>
        <taxon>Metazoa</taxon>
        <taxon>Chordata</taxon>
        <taxon>Craniata</taxon>
        <taxon>Vertebrata</taxon>
        <taxon>Euteleostomi</taxon>
        <taxon>Mammalia</taxon>
        <taxon>Eutheria</taxon>
        <taxon>Euarchontoglires</taxon>
        <taxon>Glires</taxon>
        <taxon>Rodentia</taxon>
        <taxon>Myomorpha</taxon>
        <taxon>Muroidea</taxon>
        <taxon>Cricetidae</taxon>
        <taxon>Cricetinae</taxon>
        <taxon>Cricetulus</taxon>
    </lineage>
</organism>
<name>G3I9J9_CRIGR</name>
<gene>
    <name evidence="1" type="ORF">I79_020247</name>
</gene>
<dbReference type="EMBL" id="JH001611">
    <property type="protein sequence ID" value="EGV96572.1"/>
    <property type="molecule type" value="Genomic_DNA"/>
</dbReference>
<sequence>MGPAIECMGLSMNRMVPTGLERMGLERLGANSLERMGLERMGANSLEHMGPAMGPALGAGIEQMGLAMGSAGGASFDRAIEMDRATLEEASQVPLAELEAMHLE</sequence>